<sequence length="66" mass="7517">MHTAQALGLKDHAVEHCEHVVNINFLETAIRLLFEDHGGKFFAVLDHGLCLTQRRRRPDIQVDVLA</sequence>
<gene>
    <name evidence="1" type="ORF">PS662_05086</name>
</gene>
<dbReference type="Proteomes" id="UP000326953">
    <property type="component" value="Unassembled WGS sequence"/>
</dbReference>
<name>A0A5E6X144_PSEFL</name>
<evidence type="ECO:0000313" key="2">
    <source>
        <dbReference type="Proteomes" id="UP000326953"/>
    </source>
</evidence>
<reference evidence="1 2" key="1">
    <citation type="submission" date="2019-09" db="EMBL/GenBank/DDBJ databases">
        <authorList>
            <person name="Chandra G."/>
            <person name="Truman W A."/>
        </authorList>
    </citation>
    <scope>NUCLEOTIDE SEQUENCE [LARGE SCALE GENOMIC DNA]</scope>
    <source>
        <strain evidence="1">PS662</strain>
    </source>
</reference>
<protein>
    <submittedName>
        <fullName evidence="1">Uncharacterized protein</fullName>
    </submittedName>
</protein>
<evidence type="ECO:0000313" key="1">
    <source>
        <dbReference type="EMBL" id="VVN34696.1"/>
    </source>
</evidence>
<dbReference type="EMBL" id="CABVHK010000020">
    <property type="protein sequence ID" value="VVN34696.1"/>
    <property type="molecule type" value="Genomic_DNA"/>
</dbReference>
<dbReference type="RefSeq" id="WP_191632443.1">
    <property type="nucleotide sequence ID" value="NZ_CABVHK010000020.1"/>
</dbReference>
<organism evidence="1 2">
    <name type="scientific">Pseudomonas fluorescens</name>
    <dbReference type="NCBI Taxonomy" id="294"/>
    <lineage>
        <taxon>Bacteria</taxon>
        <taxon>Pseudomonadati</taxon>
        <taxon>Pseudomonadota</taxon>
        <taxon>Gammaproteobacteria</taxon>
        <taxon>Pseudomonadales</taxon>
        <taxon>Pseudomonadaceae</taxon>
        <taxon>Pseudomonas</taxon>
    </lineage>
</organism>
<proteinExistence type="predicted"/>
<accession>A0A5E6X144</accession>
<dbReference type="AlphaFoldDB" id="A0A5E6X144"/>